<feature type="non-terminal residue" evidence="2">
    <location>
        <position position="1"/>
    </location>
</feature>
<accession>A0A6J4MFB5</accession>
<proteinExistence type="predicted"/>
<evidence type="ECO:0000313" key="2">
    <source>
        <dbReference type="EMBL" id="CAA9356367.1"/>
    </source>
</evidence>
<feature type="region of interest" description="Disordered" evidence="1">
    <location>
        <begin position="1"/>
        <end position="57"/>
    </location>
</feature>
<reference evidence="2" key="1">
    <citation type="submission" date="2020-02" db="EMBL/GenBank/DDBJ databases">
        <authorList>
            <person name="Meier V. D."/>
        </authorList>
    </citation>
    <scope>NUCLEOTIDE SEQUENCE</scope>
    <source>
        <strain evidence="2">AVDCRST_MAG68</strain>
    </source>
</reference>
<feature type="non-terminal residue" evidence="2">
    <location>
        <position position="57"/>
    </location>
</feature>
<sequence length="57" mass="6148">EQRPHPAAYSCHPLPATALGEGTTSRGFAAGGVKHSSFKRRSRAETRRHSPPCSPHL</sequence>
<evidence type="ECO:0000256" key="1">
    <source>
        <dbReference type="SAM" id="MobiDB-lite"/>
    </source>
</evidence>
<dbReference type="EMBL" id="CADCTW010000187">
    <property type="protein sequence ID" value="CAA9356367.1"/>
    <property type="molecule type" value="Genomic_DNA"/>
</dbReference>
<protein>
    <submittedName>
        <fullName evidence="2">Uncharacterized protein</fullName>
    </submittedName>
</protein>
<name>A0A6J4MFB5_9BACT</name>
<dbReference type="AlphaFoldDB" id="A0A6J4MFB5"/>
<organism evidence="2">
    <name type="scientific">uncultured Gemmatimonadota bacterium</name>
    <dbReference type="NCBI Taxonomy" id="203437"/>
    <lineage>
        <taxon>Bacteria</taxon>
        <taxon>Pseudomonadati</taxon>
        <taxon>Gemmatimonadota</taxon>
        <taxon>environmental samples</taxon>
    </lineage>
</organism>
<gene>
    <name evidence="2" type="ORF">AVDCRST_MAG68-4463</name>
</gene>